<reference evidence="1 2" key="1">
    <citation type="submission" date="2020-06" db="EMBL/GenBank/DDBJ databases">
        <title>Genome sequence of Paramixta manurensis strain PD-1.</title>
        <authorList>
            <person name="Lee C.W."/>
            <person name="Kim J."/>
        </authorList>
    </citation>
    <scope>NUCLEOTIDE SEQUENCE [LARGE SCALE GENOMIC DNA]</scope>
    <source>
        <strain evidence="1 2">PD-1</strain>
    </source>
</reference>
<sequence length="55" mass="6042">MDKHPAPLAAATHPASFRQIDSKLLLGSEGRVVILHQGQHYVLRQTQAGKLILTK</sequence>
<protein>
    <submittedName>
        <fullName evidence="1">Hemin transporter HemP</fullName>
    </submittedName>
</protein>
<evidence type="ECO:0000313" key="2">
    <source>
        <dbReference type="Proteomes" id="UP000505325"/>
    </source>
</evidence>
<dbReference type="RefSeq" id="WP_173633996.1">
    <property type="nucleotide sequence ID" value="NZ_CP054212.1"/>
</dbReference>
<dbReference type="Pfam" id="PF10636">
    <property type="entry name" value="hemP"/>
    <property type="match status" value="1"/>
</dbReference>
<keyword evidence="2" id="KW-1185">Reference proteome</keyword>
<dbReference type="EMBL" id="CP054212">
    <property type="protein sequence ID" value="QKJ87022.1"/>
    <property type="molecule type" value="Genomic_DNA"/>
</dbReference>
<accession>A0A6M8UJJ1</accession>
<dbReference type="NCBIfam" id="NF007559">
    <property type="entry name" value="PRK10183.1"/>
    <property type="match status" value="1"/>
</dbReference>
<proteinExistence type="predicted"/>
<dbReference type="InterPro" id="IPR019600">
    <property type="entry name" value="Hemin_uptake_protein_HemP"/>
</dbReference>
<dbReference type="KEGG" id="pmak:PMPD1_2074"/>
<name>A0A6M8UJJ1_9GAMM</name>
<gene>
    <name evidence="1" type="ORF">PMPD1_2074</name>
</gene>
<dbReference type="Gene3D" id="2.10.70.10">
    <property type="entry name" value="Complement Module, domain 1"/>
    <property type="match status" value="1"/>
</dbReference>
<dbReference type="Proteomes" id="UP000505325">
    <property type="component" value="Chromosome"/>
</dbReference>
<evidence type="ECO:0000313" key="1">
    <source>
        <dbReference type="EMBL" id="QKJ87022.1"/>
    </source>
</evidence>
<organism evidence="1 2">
    <name type="scientific">Paramixta manurensis</name>
    <dbReference type="NCBI Taxonomy" id="2740817"/>
    <lineage>
        <taxon>Bacteria</taxon>
        <taxon>Pseudomonadati</taxon>
        <taxon>Pseudomonadota</taxon>
        <taxon>Gammaproteobacteria</taxon>
        <taxon>Enterobacterales</taxon>
        <taxon>Erwiniaceae</taxon>
        <taxon>Paramixta</taxon>
    </lineage>
</organism>
<dbReference type="AlphaFoldDB" id="A0A6M8UJJ1"/>